<evidence type="ECO:0000256" key="4">
    <source>
        <dbReference type="ARBA" id="ARBA00022884"/>
    </source>
</evidence>
<dbReference type="GO" id="GO:0016282">
    <property type="term" value="C:eukaryotic 43S preinitiation complex"/>
    <property type="evidence" value="ECO:0007669"/>
    <property type="project" value="UniProtKB-UniRule"/>
</dbReference>
<dbReference type="InterPro" id="IPR012677">
    <property type="entry name" value="Nucleotide-bd_a/b_plait_sf"/>
</dbReference>
<dbReference type="GO" id="GO:0005852">
    <property type="term" value="C:eukaryotic translation initiation factor 3 complex"/>
    <property type="evidence" value="ECO:0007669"/>
    <property type="project" value="UniProtKB-UniRule"/>
</dbReference>
<dbReference type="InterPro" id="IPR013979">
    <property type="entry name" value="TIF_beta_prop-like"/>
</dbReference>
<dbReference type="FunCoup" id="A0A448YF95">
    <property type="interactions" value="1390"/>
</dbReference>
<keyword evidence="5 6" id="KW-0648">Protein biosynthesis</keyword>
<evidence type="ECO:0000256" key="3">
    <source>
        <dbReference type="ARBA" id="ARBA00022540"/>
    </source>
</evidence>
<dbReference type="PANTHER" id="PTHR14068:SF0">
    <property type="entry name" value="EUKARYOTIC TRANSLATION INITIATION FACTOR 3 SUBUNIT B"/>
    <property type="match status" value="1"/>
</dbReference>
<evidence type="ECO:0000256" key="1">
    <source>
        <dbReference type="ARBA" id="ARBA00004496"/>
    </source>
</evidence>
<evidence type="ECO:0000256" key="5">
    <source>
        <dbReference type="ARBA" id="ARBA00022917"/>
    </source>
</evidence>
<dbReference type="PANTHER" id="PTHR14068">
    <property type="entry name" value="EUKARYOTIC TRANSLATION INITIATION FACTOR 3 EIF3 -RELATED"/>
    <property type="match status" value="1"/>
</dbReference>
<proteinExistence type="inferred from homology"/>
<dbReference type="InterPro" id="IPR015943">
    <property type="entry name" value="WD40/YVTN_repeat-like_dom_sf"/>
</dbReference>
<keyword evidence="2 6" id="KW-0963">Cytoplasm</keyword>
<comment type="subcellular location">
    <subcellularLocation>
        <location evidence="1 6 7">Cytoplasm</location>
    </subcellularLocation>
</comment>
<dbReference type="InterPro" id="IPR034363">
    <property type="entry name" value="eIF3B_RRM"/>
</dbReference>
<dbReference type="EMBL" id="CAACVR010000001">
    <property type="protein sequence ID" value="VEU19635.1"/>
    <property type="molecule type" value="Genomic_DNA"/>
</dbReference>
<comment type="subunit">
    <text evidence="6 7">Component of the eukaryotic translation initiation factor 3 (eIF-3) complex.</text>
</comment>
<evidence type="ECO:0000313" key="10">
    <source>
        <dbReference type="Proteomes" id="UP000290900"/>
    </source>
</evidence>
<dbReference type="GO" id="GO:0031369">
    <property type="term" value="F:translation initiation factor binding"/>
    <property type="evidence" value="ECO:0007669"/>
    <property type="project" value="InterPro"/>
</dbReference>
<keyword evidence="10" id="KW-1185">Reference proteome</keyword>
<dbReference type="Gene3D" id="3.30.70.330">
    <property type="match status" value="1"/>
</dbReference>
<name>A0A448YF95_BRENA</name>
<dbReference type="PROSITE" id="PS50102">
    <property type="entry name" value="RRM"/>
    <property type="match status" value="1"/>
</dbReference>
<sequence>MPEATEFDERSVDLSQIDFTDLEQKYHVNAPEGYMDKFIVCDGTPVAPESKAPILKKVLGKLFSQCGKIVRLDVPVNEGKTTGYVFVEYANPQMAQNAVKHMNGKKLDVKHRLLVNKLTDVEKYVLSGGSGDEFVEPEIPKFESHGYLKSFLKDPAGRDQYLLHHNDDVGVFWFKKGLQPEPAIEPRSQWTSAFMKWSPKGSYLFSLFPNGVQCWGGASFDRINRFFHRGVRLVDCSPNEKFLVTLSPDPITLPPEDHPARGSFPFSPESEGHKLVIWEIQTGLPVKTFALPPNLEHQASMPWPLIKWSYNDKYCARMGPDALAVYDVEDEFTLLEKKLVKIPGILDFQFAPGGVKLAANRKSDPPEVVLSFWTPESSNQSARASVMQIPSRNILRTVNLVQVSDCQLFWQGQGKYLCCRVNRHTKSKKTRFTNLQVFQLEERDIPVESIDLKDVVVTMAWEPKGQRFVTLSQMDSAENNPAFASTSLTFYDAEEPKKGKGVMVPVKRWIAFKTITGKYSNVIKFSPMGRFVIVATMRDVKGELEFYDLNFDGEKSKDQSKKVTSNAKLLGVHQYQGLTNLEWEVSGRFVAGWSSSWKHKIENGYKIYDCIGRLLKEEIIDGFKEFEWRPRPASLLSKADKKKVRKSLREYSAQFEEDDAMEANAELREQILRRKKLLRDWRSWRKIVEQKLEKLNLTAHHEESKVEVIEEIKEVVLEEKEEIIE</sequence>
<dbReference type="InParanoid" id="A0A448YF95"/>
<dbReference type="CDD" id="cd12278">
    <property type="entry name" value="RRM_eIF3B"/>
    <property type="match status" value="1"/>
</dbReference>
<dbReference type="PIRSF" id="PIRSF036424">
    <property type="entry name" value="eIF3b"/>
    <property type="match status" value="1"/>
</dbReference>
<dbReference type="GO" id="GO:0003743">
    <property type="term" value="F:translation initiation factor activity"/>
    <property type="evidence" value="ECO:0007669"/>
    <property type="project" value="UniProtKB-UniRule"/>
</dbReference>
<protein>
    <recommendedName>
        <fullName evidence="6">Eukaryotic translation initiation factor 3 subunit B</fullName>
        <shortName evidence="6">eIF3b</shortName>
    </recommendedName>
    <alternativeName>
        <fullName evidence="6">Eukaryotic translation initiation factor 3 90 kDa subunit homolog</fullName>
        <shortName evidence="6">eIF3 p90</shortName>
    </alternativeName>
    <alternativeName>
        <fullName evidence="6">Translation initiation factor eIF3, p90 subunit homolog</fullName>
    </alternativeName>
</protein>
<dbReference type="SUPFAM" id="SSF54928">
    <property type="entry name" value="RNA-binding domain, RBD"/>
    <property type="match status" value="1"/>
</dbReference>
<dbReference type="STRING" id="13370.A0A448YF95"/>
<dbReference type="HAMAP" id="MF_03001">
    <property type="entry name" value="eIF3b"/>
    <property type="match status" value="1"/>
</dbReference>
<dbReference type="InterPro" id="IPR000504">
    <property type="entry name" value="RRM_dom"/>
</dbReference>
<dbReference type="Pfam" id="PF00076">
    <property type="entry name" value="RRM_1"/>
    <property type="match status" value="1"/>
</dbReference>
<evidence type="ECO:0000256" key="2">
    <source>
        <dbReference type="ARBA" id="ARBA00022490"/>
    </source>
</evidence>
<dbReference type="GO" id="GO:0003723">
    <property type="term" value="F:RNA binding"/>
    <property type="evidence" value="ECO:0007669"/>
    <property type="project" value="UniProtKB-UniRule"/>
</dbReference>
<dbReference type="Pfam" id="PF08662">
    <property type="entry name" value="eIF2A"/>
    <property type="match status" value="1"/>
</dbReference>
<evidence type="ECO:0000313" key="9">
    <source>
        <dbReference type="EMBL" id="VEU19635.1"/>
    </source>
</evidence>
<gene>
    <name evidence="6" type="primary">PRT1</name>
    <name evidence="9" type="ORF">BRENAR_LOCUS372</name>
</gene>
<dbReference type="SMART" id="SM00360">
    <property type="entry name" value="RRM"/>
    <property type="match status" value="1"/>
</dbReference>
<comment type="function">
    <text evidence="6">RNA-binding component of the eukaryotic translation initiation factor 3 (eIF-3) complex, which is involved in protein synthesis of a specialized repertoire of mRNAs and, together with other initiation factors, stimulates binding of mRNA and methionyl-tRNAi to the 40S ribosome. The eIF-3 complex specifically targets and initiates translation of a subset of mRNAs involved in cell proliferation.</text>
</comment>
<keyword evidence="4 6" id="KW-0694">RNA-binding</keyword>
<reference evidence="9 10" key="1">
    <citation type="submission" date="2018-12" db="EMBL/GenBank/DDBJ databases">
        <authorList>
            <person name="Tiukova I."/>
            <person name="Dainat J."/>
        </authorList>
    </citation>
    <scope>NUCLEOTIDE SEQUENCE [LARGE SCALE GENOMIC DNA]</scope>
</reference>
<feature type="domain" description="RRM" evidence="8">
    <location>
        <begin position="37"/>
        <end position="120"/>
    </location>
</feature>
<accession>A0A448YF95</accession>
<dbReference type="InterPro" id="IPR011400">
    <property type="entry name" value="EIF3B"/>
</dbReference>
<dbReference type="OrthoDB" id="10250414at2759"/>
<comment type="similarity">
    <text evidence="6 7">Belongs to the eIF-3 subunit B family.</text>
</comment>
<dbReference type="Proteomes" id="UP000290900">
    <property type="component" value="Unassembled WGS sequence"/>
</dbReference>
<organism evidence="9 10">
    <name type="scientific">Brettanomyces naardenensis</name>
    <name type="common">Yeast</name>
    <dbReference type="NCBI Taxonomy" id="13370"/>
    <lineage>
        <taxon>Eukaryota</taxon>
        <taxon>Fungi</taxon>
        <taxon>Dikarya</taxon>
        <taxon>Ascomycota</taxon>
        <taxon>Saccharomycotina</taxon>
        <taxon>Pichiomycetes</taxon>
        <taxon>Pichiales</taxon>
        <taxon>Pichiaceae</taxon>
        <taxon>Brettanomyces</taxon>
    </lineage>
</organism>
<dbReference type="GO" id="GO:0001732">
    <property type="term" value="P:formation of cytoplasmic translation initiation complex"/>
    <property type="evidence" value="ECO:0007669"/>
    <property type="project" value="UniProtKB-UniRule"/>
</dbReference>
<evidence type="ECO:0000259" key="8">
    <source>
        <dbReference type="PROSITE" id="PS50102"/>
    </source>
</evidence>
<evidence type="ECO:0000256" key="7">
    <source>
        <dbReference type="PIRNR" id="PIRNR036424"/>
    </source>
</evidence>
<dbReference type="Gene3D" id="2.130.10.10">
    <property type="entry name" value="YVTN repeat-like/Quinoprotein amine dehydrogenase"/>
    <property type="match status" value="1"/>
</dbReference>
<dbReference type="AlphaFoldDB" id="A0A448YF95"/>
<evidence type="ECO:0000256" key="6">
    <source>
        <dbReference type="HAMAP-Rule" id="MF_03001"/>
    </source>
</evidence>
<comment type="function">
    <text evidence="7">Component of the eukaryotic translation initiation factor 3 (eIF-3) complex, which is involved in protein synthesis and, together with other initiation factors, stimulates binding of mRNA and methionyl-tRNAi to the 40S ribosome.</text>
</comment>
<keyword evidence="3 6" id="KW-0396">Initiation factor</keyword>
<dbReference type="InterPro" id="IPR035979">
    <property type="entry name" value="RBD_domain_sf"/>
</dbReference>
<dbReference type="SUPFAM" id="SSF82171">
    <property type="entry name" value="DPP6 N-terminal domain-like"/>
    <property type="match status" value="1"/>
</dbReference>
<dbReference type="GO" id="GO:0033290">
    <property type="term" value="C:eukaryotic 48S preinitiation complex"/>
    <property type="evidence" value="ECO:0007669"/>
    <property type="project" value="UniProtKB-UniRule"/>
</dbReference>